<dbReference type="InterPro" id="IPR023842">
    <property type="entry name" value="Bacillithiol_biosynth_BshB1"/>
</dbReference>
<dbReference type="Proteomes" id="UP000038200">
    <property type="component" value="Unassembled WGS sequence"/>
</dbReference>
<proteinExistence type="predicted"/>
<dbReference type="NCBIfam" id="TIGR04001">
    <property type="entry name" value="thiol_BshB1"/>
    <property type="match status" value="1"/>
</dbReference>
<dbReference type="SUPFAM" id="SSF102588">
    <property type="entry name" value="LmbE-like"/>
    <property type="match status" value="1"/>
</dbReference>
<protein>
    <submittedName>
        <fullName evidence="2">Bacillithiol biosynthesis deacetylase BshB1</fullName>
    </submittedName>
</protein>
<dbReference type="PANTHER" id="PTHR12993">
    <property type="entry name" value="N-ACETYLGLUCOSAMINYL-PHOSPHATIDYLINOSITOL DE-N-ACETYLASE-RELATED"/>
    <property type="match status" value="1"/>
</dbReference>
<dbReference type="EMBL" id="NSDI01000002">
    <property type="protein sequence ID" value="RIY37628.1"/>
    <property type="molecule type" value="Genomic_DNA"/>
</dbReference>
<dbReference type="RefSeq" id="WP_042008001.1">
    <property type="nucleotide sequence ID" value="NZ_BOQK01000031.1"/>
</dbReference>
<organism evidence="1 3">
    <name type="scientific">Capnocytophaga canis</name>
    <dbReference type="NCBI Taxonomy" id="1848903"/>
    <lineage>
        <taxon>Bacteria</taxon>
        <taxon>Pseudomonadati</taxon>
        <taxon>Bacteroidota</taxon>
        <taxon>Flavobacteriia</taxon>
        <taxon>Flavobacteriales</taxon>
        <taxon>Flavobacteriaceae</taxon>
        <taxon>Capnocytophaga</taxon>
    </lineage>
</organism>
<evidence type="ECO:0000313" key="3">
    <source>
        <dbReference type="Proteomes" id="UP000038200"/>
    </source>
</evidence>
<dbReference type="STRING" id="1848903.CCAND38_10111"/>
<dbReference type="GeneID" id="97265320"/>
<evidence type="ECO:0000313" key="4">
    <source>
        <dbReference type="Proteomes" id="UP000265497"/>
    </source>
</evidence>
<dbReference type="InterPro" id="IPR024078">
    <property type="entry name" value="LmbE-like_dom_sf"/>
</dbReference>
<dbReference type="InterPro" id="IPR003737">
    <property type="entry name" value="GlcNAc_PI_deacetylase-related"/>
</dbReference>
<dbReference type="Gene3D" id="3.40.50.10320">
    <property type="entry name" value="LmbE-like"/>
    <property type="match status" value="1"/>
</dbReference>
<dbReference type="Proteomes" id="UP000265497">
    <property type="component" value="Unassembled WGS sequence"/>
</dbReference>
<keyword evidence="1" id="KW-0378">Hydrolase</keyword>
<dbReference type="GO" id="GO:0071793">
    <property type="term" value="P:bacillithiol biosynthetic process"/>
    <property type="evidence" value="ECO:0007669"/>
    <property type="project" value="InterPro"/>
</dbReference>
<accession>A0A0B7HY19</accession>
<dbReference type="EMBL" id="CDOL01000228">
    <property type="protein sequence ID" value="CEN53238.1"/>
    <property type="molecule type" value="Genomic_DNA"/>
</dbReference>
<gene>
    <name evidence="2" type="primary">bshB1</name>
    <name evidence="1" type="ORF">CCAND93_40031</name>
    <name evidence="2" type="ORF">CKY20_02730</name>
</gene>
<reference evidence="2 4" key="2">
    <citation type="submission" date="2017-08" db="EMBL/GenBank/DDBJ databases">
        <title>Capnocytophaga canis 17-158 assembly.</title>
        <authorList>
            <person name="Gulvik C.A."/>
        </authorList>
    </citation>
    <scope>NUCLEOTIDE SEQUENCE [LARGE SCALE GENOMIC DNA]</scope>
    <source>
        <strain evidence="2 4">17-158</strain>
    </source>
</reference>
<name>A0A0B7HY19_9FLAO</name>
<dbReference type="OrthoDB" id="9778719at2"/>
<dbReference type="Pfam" id="PF02585">
    <property type="entry name" value="PIG-L"/>
    <property type="match status" value="1"/>
</dbReference>
<dbReference type="GO" id="GO:0019213">
    <property type="term" value="F:deacetylase activity"/>
    <property type="evidence" value="ECO:0007669"/>
    <property type="project" value="InterPro"/>
</dbReference>
<evidence type="ECO:0000313" key="2">
    <source>
        <dbReference type="EMBL" id="RIY37628.1"/>
    </source>
</evidence>
<sequence>MKLDILAFGAHPDDVELGCSGTIAKEVSLGRKVGIVDLTQGELGTRGNAQIRKQEAREGARILGVEIRENLKFADGFFVNDQAHQLEVIKMLRKYRPEIVLCNAIDDRHIDHGRGSKLVSDACFLSGLRKIETVHEGVTQEAWRPKVVYHYIQWKNIEPDFVVDISGFMDKKLASVLAYKTQFYDANNNEPNTPISDKNFLDSVTYRARDLGRLIGVDFAEGFTMERVVAVNTLYDLK</sequence>
<evidence type="ECO:0000313" key="1">
    <source>
        <dbReference type="EMBL" id="CEN53238.1"/>
    </source>
</evidence>
<reference evidence="1 3" key="1">
    <citation type="submission" date="2015-01" db="EMBL/GenBank/DDBJ databases">
        <authorList>
            <person name="MANFREDI Pablo"/>
        </authorList>
    </citation>
    <scope>NUCLEOTIDE SEQUENCE [LARGE SCALE GENOMIC DNA]</scope>
    <source>
        <strain evidence="1 3">CcD93</strain>
    </source>
</reference>
<dbReference type="PANTHER" id="PTHR12993:SF30">
    <property type="entry name" value="N-ACETYL-ALPHA-D-GLUCOSAMINYL L-MALATE DEACETYLASE 1"/>
    <property type="match status" value="1"/>
</dbReference>
<dbReference type="GO" id="GO:0016811">
    <property type="term" value="F:hydrolase activity, acting on carbon-nitrogen (but not peptide) bonds, in linear amides"/>
    <property type="evidence" value="ECO:0007669"/>
    <property type="project" value="TreeGrafter"/>
</dbReference>
<dbReference type="AlphaFoldDB" id="A0A0B7HY19"/>